<feature type="region of interest" description="Disordered" evidence="1">
    <location>
        <begin position="92"/>
        <end position="190"/>
    </location>
</feature>
<reference evidence="2" key="2">
    <citation type="submission" date="2015-06" db="UniProtKB">
        <authorList>
            <consortium name="EnsemblPlants"/>
        </authorList>
    </citation>
    <scope>IDENTIFICATION</scope>
    <source>
        <strain evidence="2">cv. Heinz 1706</strain>
    </source>
</reference>
<feature type="compositionally biased region" description="Basic and acidic residues" evidence="1">
    <location>
        <begin position="92"/>
        <end position="111"/>
    </location>
</feature>
<evidence type="ECO:0000256" key="1">
    <source>
        <dbReference type="SAM" id="MobiDB-lite"/>
    </source>
</evidence>
<sequence length="331" mass="35023">MTLRDKVACALTISPEMVSRSIALSTSKNLLSSINCSRHVERGVGGGSEEGGWILGVRRLEKRRREGPRCTTSRKGRVLEAQSLDEGEALRARRLEEKDGSSGHETLRRGWGEGPRGTSPRGGERRNSGHSTLGKEKGGPHGTTPRGEGWGGGSSRNDTSNRGKGAVETRHLKNGRRREGGAPRGIVHLGGVGVGELGAQRLEEGKGGHRTWCLGEVGPSRYAESRKRGGRGDMGVPRNEARGRRALGAQHLGEGDPQCTAPPRTGGGASGHEASSRGRGSSRHDASRRETVVGGPREGRGGGVLGARRLEEGPPQAWRIENGGRQGTTPP</sequence>
<evidence type="ECO:0000313" key="2">
    <source>
        <dbReference type="EnsemblPlants" id="Solyc10g047600.1.1"/>
    </source>
</evidence>
<reference evidence="2" key="1">
    <citation type="journal article" date="2012" name="Nature">
        <title>The tomato genome sequence provides insights into fleshy fruit evolution.</title>
        <authorList>
            <consortium name="Tomato Genome Consortium"/>
        </authorList>
    </citation>
    <scope>NUCLEOTIDE SEQUENCE [LARGE SCALE GENOMIC DNA]</scope>
    <source>
        <strain evidence="2">cv. Heinz 1706</strain>
    </source>
</reference>
<feature type="region of interest" description="Disordered" evidence="1">
    <location>
        <begin position="209"/>
        <end position="331"/>
    </location>
</feature>
<dbReference type="Gramene" id="Solyc10g047600.1.1">
    <property type="protein sequence ID" value="Solyc10g047600.1.1"/>
    <property type="gene ID" value="Solyc10g047600.1"/>
</dbReference>
<feature type="compositionally biased region" description="Basic and acidic residues" evidence="1">
    <location>
        <begin position="159"/>
        <end position="181"/>
    </location>
</feature>
<organism evidence="2">
    <name type="scientific">Solanum lycopersicum</name>
    <name type="common">Tomato</name>
    <name type="synonym">Lycopersicon esculentum</name>
    <dbReference type="NCBI Taxonomy" id="4081"/>
    <lineage>
        <taxon>Eukaryota</taxon>
        <taxon>Viridiplantae</taxon>
        <taxon>Streptophyta</taxon>
        <taxon>Embryophyta</taxon>
        <taxon>Tracheophyta</taxon>
        <taxon>Spermatophyta</taxon>
        <taxon>Magnoliopsida</taxon>
        <taxon>eudicotyledons</taxon>
        <taxon>Gunneridae</taxon>
        <taxon>Pentapetalae</taxon>
        <taxon>asterids</taxon>
        <taxon>lamiids</taxon>
        <taxon>Solanales</taxon>
        <taxon>Solanaceae</taxon>
        <taxon>Solanoideae</taxon>
        <taxon>Solaneae</taxon>
        <taxon>Solanum</taxon>
        <taxon>Solanum subgen. Lycopersicon</taxon>
    </lineage>
</organism>
<protein>
    <submittedName>
        <fullName evidence="2">Uncharacterized protein</fullName>
    </submittedName>
</protein>
<keyword evidence="3" id="KW-1185">Reference proteome</keyword>
<dbReference type="OMA" id="NFPVATI"/>
<feature type="compositionally biased region" description="Basic and acidic residues" evidence="1">
    <location>
        <begin position="282"/>
        <end position="291"/>
    </location>
</feature>
<accession>K4D022</accession>
<dbReference type="PaxDb" id="4081-Solyc10g047600.1.1"/>
<dbReference type="Proteomes" id="UP000004994">
    <property type="component" value="Chromosome 10"/>
</dbReference>
<dbReference type="AlphaFoldDB" id="K4D022"/>
<dbReference type="InParanoid" id="K4D022"/>
<name>K4D022_SOLLC</name>
<dbReference type="HOGENOM" id="CLU_840457_0_0_1"/>
<feature type="region of interest" description="Disordered" evidence="1">
    <location>
        <begin position="63"/>
        <end position="82"/>
    </location>
</feature>
<evidence type="ECO:0000313" key="3">
    <source>
        <dbReference type="Proteomes" id="UP000004994"/>
    </source>
</evidence>
<dbReference type="EnsemblPlants" id="Solyc10g047600.1.1">
    <property type="protein sequence ID" value="Solyc10g047600.1.1"/>
    <property type="gene ID" value="Solyc10g047600.1"/>
</dbReference>
<feature type="compositionally biased region" description="Basic and acidic residues" evidence="1">
    <location>
        <begin position="122"/>
        <end position="139"/>
    </location>
</feature>
<proteinExistence type="predicted"/>